<feature type="domain" description="Peptidase C30" evidence="36">
    <location>
        <begin position="2976"/>
        <end position="3277"/>
    </location>
</feature>
<dbReference type="Gene3D" id="1.10.8.370">
    <property type="entry name" value="nsp7 replicase"/>
    <property type="match status" value="1"/>
</dbReference>
<feature type="domain" description="Nsp9 ssRNA-binding" evidence="42">
    <location>
        <begin position="3833"/>
        <end position="3940"/>
    </location>
</feature>
<dbReference type="PROSITE" id="PS51442">
    <property type="entry name" value="M_PRO"/>
    <property type="match status" value="1"/>
</dbReference>
<feature type="transmembrane region" description="Helical" evidence="33">
    <location>
        <begin position="2088"/>
        <end position="2111"/>
    </location>
</feature>
<feature type="domain" description="CoV Nsp2 N-terminal" evidence="45">
    <location>
        <begin position="115"/>
        <end position="365"/>
    </location>
</feature>
<dbReference type="Gene3D" id="6.10.140.2090">
    <property type="match status" value="1"/>
</dbReference>
<evidence type="ECO:0000256" key="18">
    <source>
        <dbReference type="ARBA" id="ARBA00022833"/>
    </source>
</evidence>
<keyword evidence="5" id="KW-1113">Inhibition of host RLR pathway by virus</keyword>
<dbReference type="CDD" id="cd21558">
    <property type="entry name" value="alphaCoV-Nsp6"/>
    <property type="match status" value="1"/>
</dbReference>
<dbReference type="CDD" id="cd21875">
    <property type="entry name" value="PEDV-like_alphaCoV_Nsp1"/>
    <property type="match status" value="1"/>
</dbReference>
<feature type="region of interest" description="Y1" evidence="32">
    <location>
        <begin position="2153"/>
        <end position="2243"/>
    </location>
</feature>
<dbReference type="Pfam" id="PF19212">
    <property type="entry name" value="CoV_NSP2_C"/>
    <property type="match status" value="2"/>
</dbReference>
<keyword evidence="12" id="KW-0677">Repeat</keyword>
<evidence type="ECO:0000256" key="10">
    <source>
        <dbReference type="ARBA" id="ARBA00022692"/>
    </source>
</evidence>
<dbReference type="PROSITE" id="PS51952">
    <property type="entry name" value="COV_EXON_MTASE_COACT"/>
    <property type="match status" value="1"/>
</dbReference>
<evidence type="ECO:0000256" key="25">
    <source>
        <dbReference type="ARBA" id="ARBA00023136"/>
    </source>
</evidence>
<evidence type="ECO:0000259" key="49">
    <source>
        <dbReference type="PROSITE" id="PS51993"/>
    </source>
</evidence>
<feature type="region of interest" description="ZF2" evidence="32">
    <location>
        <begin position="2203"/>
        <end position="2213"/>
    </location>
</feature>
<dbReference type="InterPro" id="IPR032505">
    <property type="entry name" value="CoV_NSP4_C"/>
</dbReference>
<evidence type="ECO:0000256" key="11">
    <source>
        <dbReference type="ARBA" id="ARBA00022723"/>
    </source>
</evidence>
<dbReference type="Gene3D" id="1.10.1840.10">
    <property type="entry name" value="main proteinase (3clpro) structure, domain 3"/>
    <property type="match status" value="1"/>
</dbReference>
<dbReference type="InterPro" id="IPR043612">
    <property type="entry name" value="CoV_NSP4_N"/>
</dbReference>
<dbReference type="InterPro" id="IPR037204">
    <property type="entry name" value="NSP7_sf_CoV"/>
</dbReference>
<dbReference type="InterPro" id="IPR014829">
    <property type="entry name" value="NSP8_CoV"/>
</dbReference>
<feature type="domain" description="CoV Nsp2 middle" evidence="46">
    <location>
        <begin position="384"/>
        <end position="777"/>
    </location>
</feature>
<dbReference type="InterPro" id="IPR043610">
    <property type="entry name" value="NSP6_CoV"/>
</dbReference>
<dbReference type="GO" id="GO:0039520">
    <property type="term" value="P:symbiont-mediated activation of host autophagy"/>
    <property type="evidence" value="ECO:0007669"/>
    <property type="project" value="UniProtKB-KW"/>
</dbReference>
<dbReference type="Gene3D" id="2.40.10.250">
    <property type="entry name" value="Replicase NSP9"/>
    <property type="match status" value="1"/>
</dbReference>
<keyword evidence="6" id="KW-0945">Host-virus interaction</keyword>
<protein>
    <submittedName>
        <fullName evidence="50">ORF1a protein</fullName>
    </submittedName>
</protein>
<evidence type="ECO:0000256" key="17">
    <source>
        <dbReference type="ARBA" id="ARBA00022807"/>
    </source>
</evidence>
<evidence type="ECO:0000313" key="50">
    <source>
        <dbReference type="EMBL" id="WCZ56004.1"/>
    </source>
</evidence>
<dbReference type="Pfam" id="PF19211">
    <property type="entry name" value="CoV_NSP2_N"/>
    <property type="match status" value="1"/>
</dbReference>
<dbReference type="InterPro" id="IPR011050">
    <property type="entry name" value="Pectin_lyase_fold/virulence"/>
</dbReference>
<dbReference type="InterPro" id="IPR036333">
    <property type="entry name" value="NSP10_sf_CoV"/>
</dbReference>
<dbReference type="InterPro" id="IPR044353">
    <property type="entry name" value="Nsp3_Ubl2_dom_CoV"/>
</dbReference>
<evidence type="ECO:0000259" key="47">
    <source>
        <dbReference type="PROSITE" id="PS51991"/>
    </source>
</evidence>
<dbReference type="InterPro" id="IPR044309">
    <property type="entry name" value="NSP5_Mpro_alphaCoV"/>
</dbReference>
<dbReference type="InterPro" id="IPR047573">
    <property type="entry name" value="CoV_NSP2_M"/>
</dbReference>
<dbReference type="SUPFAM" id="SSF140367">
    <property type="entry name" value="Coronavirus NSP7-like"/>
    <property type="match status" value="1"/>
</dbReference>
<evidence type="ECO:0000256" key="13">
    <source>
        <dbReference type="ARBA" id="ARBA00022758"/>
    </source>
</evidence>
<keyword evidence="22" id="KW-1092">Inhibition of host IRF3 by virus</keyword>
<evidence type="ECO:0000259" key="39">
    <source>
        <dbReference type="PROSITE" id="PS51946"/>
    </source>
</evidence>
<dbReference type="PROSITE" id="PS51951">
    <property type="entry name" value="COV_NSP9_SSRNA_BD"/>
    <property type="match status" value="1"/>
</dbReference>
<dbReference type="GO" id="GO:0075523">
    <property type="term" value="P:viral translational frameshifting"/>
    <property type="evidence" value="ECO:0007669"/>
    <property type="project" value="UniProtKB-KW"/>
</dbReference>
<feature type="domain" description="CoV Nsp3 Y" evidence="48">
    <location>
        <begin position="2153"/>
        <end position="2493"/>
    </location>
</feature>
<feature type="domain" description="CoV Nsp1 globular" evidence="44">
    <location>
        <begin position="5"/>
        <end position="112"/>
    </location>
</feature>
<dbReference type="InterPro" id="IPR043477">
    <property type="entry name" value="Peptidase_C30_dom3_CoV"/>
</dbReference>
<evidence type="ECO:0000256" key="16">
    <source>
        <dbReference type="ARBA" id="ARBA00022801"/>
    </source>
</evidence>
<dbReference type="InterPro" id="IPR014828">
    <property type="entry name" value="NSP7_CoV"/>
</dbReference>
<dbReference type="InterPro" id="IPR037230">
    <property type="entry name" value="NSP8_sf_CoV"/>
</dbReference>
<evidence type="ECO:0000256" key="22">
    <source>
        <dbReference type="ARBA" id="ARBA00022931"/>
    </source>
</evidence>
<evidence type="ECO:0000256" key="33">
    <source>
        <dbReference type="SAM" id="Phobius"/>
    </source>
</evidence>
<keyword evidence="13" id="KW-0688">Ribosomal frameshifting</keyword>
<evidence type="ECO:0000259" key="41">
    <source>
        <dbReference type="PROSITE" id="PS51950"/>
    </source>
</evidence>
<keyword evidence="21 31" id="KW-0694">RNA-binding</keyword>
<feature type="transmembrane region" description="Helical" evidence="33">
    <location>
        <begin position="2765"/>
        <end position="2783"/>
    </location>
</feature>
<dbReference type="Pfam" id="PF08715">
    <property type="entry name" value="CoV_peptidase"/>
    <property type="match status" value="2"/>
</dbReference>
<evidence type="ECO:0000259" key="46">
    <source>
        <dbReference type="PROSITE" id="PS51990"/>
    </source>
</evidence>
<keyword evidence="18 32" id="KW-0862">Zinc</keyword>
<dbReference type="PROSITE" id="PS51962">
    <property type="entry name" value="COV_NSP1"/>
    <property type="match status" value="1"/>
</dbReference>
<evidence type="ECO:0000259" key="35">
    <source>
        <dbReference type="PROSITE" id="PS51154"/>
    </source>
</evidence>
<dbReference type="InterPro" id="IPR049894">
    <property type="entry name" value="COV_NSP3_3ECTO"/>
</dbReference>
<dbReference type="GO" id="GO:0039648">
    <property type="term" value="P:symbiont-mediated perturbation of host ubiquitin-like protein modification"/>
    <property type="evidence" value="ECO:0007669"/>
    <property type="project" value="UniProtKB-KW"/>
</dbReference>
<feature type="domain" description="Peptidase C16" evidence="34">
    <location>
        <begin position="1035"/>
        <end position="1288"/>
    </location>
</feature>
<feature type="domain" description="ExoN/MTase coactivator" evidence="43">
    <location>
        <begin position="3941"/>
        <end position="4080"/>
    </location>
</feature>
<dbReference type="InterPro" id="IPR008740">
    <property type="entry name" value="Peptidase_C30_CoV"/>
</dbReference>
<dbReference type="PROSITE" id="PS51944">
    <property type="entry name" value="COV_NSP3D_UBL"/>
    <property type="match status" value="1"/>
</dbReference>
<dbReference type="InterPro" id="IPR047566">
    <property type="entry name" value="CoV_NSP3_Y"/>
</dbReference>
<dbReference type="InterPro" id="IPR046443">
    <property type="entry name" value="a/bCoV_NSP1_glob"/>
</dbReference>
<comment type="similarity">
    <text evidence="4 30">Belongs to the coronaviruses polyprotein 1ab family.</text>
</comment>
<evidence type="ECO:0000256" key="7">
    <source>
        <dbReference type="ARBA" id="ARBA00022632"/>
    </source>
</evidence>
<dbReference type="Gene3D" id="2.40.10.10">
    <property type="entry name" value="Trypsin-like serine proteases"/>
    <property type="match status" value="2"/>
</dbReference>
<evidence type="ECO:0000256" key="21">
    <source>
        <dbReference type="ARBA" id="ARBA00022884"/>
    </source>
</evidence>
<evidence type="ECO:0000259" key="40">
    <source>
        <dbReference type="PROSITE" id="PS51949"/>
    </source>
</evidence>
<dbReference type="SUPFAM" id="SSF50494">
    <property type="entry name" value="Trypsin-like serine proteases"/>
    <property type="match status" value="1"/>
</dbReference>
<dbReference type="Pfam" id="PF08716">
    <property type="entry name" value="CoV_NSP7"/>
    <property type="match status" value="1"/>
</dbReference>
<dbReference type="CDD" id="cd21712">
    <property type="entry name" value="TM_Y_alphaCoV_Nsp3_C"/>
    <property type="match status" value="1"/>
</dbReference>
<feature type="domain" description="Macro" evidence="35">
    <location>
        <begin position="1266"/>
        <end position="1433"/>
    </location>
</feature>
<dbReference type="InterPro" id="IPR013016">
    <property type="entry name" value="Peptidase_C16_CoV"/>
</dbReference>
<evidence type="ECO:0000256" key="27">
    <source>
        <dbReference type="ARBA" id="ARBA00023200"/>
    </source>
</evidence>
<feature type="transmembrane region" description="Helical" evidence="33">
    <location>
        <begin position="3315"/>
        <end position="3334"/>
    </location>
</feature>
<dbReference type="GO" id="GO:0004843">
    <property type="term" value="F:cysteine-type deubiquitinase activity"/>
    <property type="evidence" value="ECO:0007669"/>
    <property type="project" value="UniProtKB-EC"/>
</dbReference>
<evidence type="ECO:0000256" key="15">
    <source>
        <dbReference type="ARBA" id="ARBA00022786"/>
    </source>
</evidence>
<dbReference type="SUPFAM" id="SSF51126">
    <property type="entry name" value="Pectin lyase-like"/>
    <property type="match status" value="1"/>
</dbReference>
<dbReference type="Pfam" id="PF08710">
    <property type="entry name" value="CoV_NSP9"/>
    <property type="match status" value="1"/>
</dbReference>
<dbReference type="PROSITE" id="PS51989">
    <property type="entry name" value="COV_NSP2_N"/>
    <property type="match status" value="1"/>
</dbReference>
<dbReference type="GO" id="GO:0008270">
    <property type="term" value="F:zinc ion binding"/>
    <property type="evidence" value="ECO:0007669"/>
    <property type="project" value="UniProtKB-UniRule"/>
</dbReference>
<evidence type="ECO:0000256" key="19">
    <source>
        <dbReference type="ARBA" id="ARBA00022870"/>
    </source>
</evidence>
<evidence type="ECO:0000259" key="37">
    <source>
        <dbReference type="PROSITE" id="PS51943"/>
    </source>
</evidence>
<feature type="transmembrane region" description="Helical" evidence="33">
    <location>
        <begin position="3409"/>
        <end position="3425"/>
    </location>
</feature>
<feature type="domain" description="3Ecto" evidence="49">
    <location>
        <begin position="2015"/>
        <end position="2079"/>
    </location>
</feature>
<dbReference type="InterPro" id="IPR043472">
    <property type="entry name" value="Macro_dom-like"/>
</dbReference>
<dbReference type="PROSITE" id="PS51993">
    <property type="entry name" value="COV_3ECTO"/>
    <property type="match status" value="1"/>
</dbReference>
<accession>A0AAT9T7D8</accession>
<feature type="region of interest" description="ZF1" evidence="32">
    <location>
        <begin position="2157"/>
        <end position="2170"/>
    </location>
</feature>
<feature type="domain" description="Peptidase C16" evidence="34">
    <location>
        <begin position="1664"/>
        <end position="1928"/>
    </location>
</feature>
<feature type="transmembrane region" description="Helical" evidence="33">
    <location>
        <begin position="2735"/>
        <end position="2753"/>
    </location>
</feature>
<sequence>MPAMSSNRITLAFANDAEISALGFENPSEAVSFYSEAATSGFSQCRFVSFGLIDNVEGVEDDDYVMVVTGVTQLRAYIDTFGSRPPNIRGWLLFSNCNYFLENLDLIFGRRGGGAIPVDQYMCGSDGKPVLQASEWELTDYFGDEDEIVLSGITYVKAWVTKRAEVSYDRQNVTAILHIDYCYASGYDHTLADGTSMKMAARPKFKKSVVLSEPYNKIYKEIGSPFMDNGNDVHEIFTRPVFLHALVRCKCGTTQWSVGDWKGYKSACCGFICKPISIASASAIPGAVVFTTAQAGTGVKYYNNLFLRHICDVEGLGVWRIIKVQSKDDLVTSGKNIEHECFTDPCFFLNDSKLATDYKIAMLSGEFSSTVKQAIIAGHVGASGSLVDLTEEILGKPWFVRKLDALFSTCWHEFVGFVRSLKLHTSQLLELAKHLACASLSVVDGAFKFVADVPTKLQCCIDKLVIMLDTIFSATCDVVKVGGRCFSKVGDYLLLDNALAVLVKAKIKGPRQAGVNHLSYASVVLGPTHKVKSQRVEFCKPNLVLVDEHVPVITTGYTVVIDGLAFYCADGFYRFMADADTVLQEPVFRSAEDLKPTFDCKPIVGFPEVSATNVAELCVKTDGLLKNYDTSYKKYSTIIRSEKCFITCKLHFTAPMYISDVQRFVDLCEAHYDDSGFHEFYTSAHEAGDIATFISQCCAMDGFDCFKPSMPTCPSILEEIDGGSIWQTFIAGLNSAFEFVKNLKVHFGFEGIVVSVSKRFKKAGAMLAQLYNTFLDTVRSSIKLAGVSFIYYSTTVPKVVLGSVYYSVKEIVASSINIPTESEIQQFRAFDHCRIPVAPRRIEVECVELEEVDFVEPRDFGRLAIIDGYAFYCDGKRYYPSSVDNIAPVCFQKRGGGAVTISDDVQVKSIDPVHKVHLEFEFEDETLMQVCSKIAGTSIKITGGWEQLIDTIDAAMALVGEHIEVPDYYVYDEQGGSDMTLPVMVSQWPIADQGADEDVQLLSAEFEEQCEVDDIAHDNVNDASKSDDQLEVESALSFIEQSSAPIVTQTDLFAFDFASYGGLKVLNQQQNNCWVASTLIQLQLLDLLDDPAMDLFKAGRVSPMVKKCYEAEGAILGSLGDVSSCMEKLLKGRETLTVKCSVTCDCGVSERTYKASVLRMTPTLEPFPYGACTNCNQVLVHTLVAIEGTGVFCREPTVLDVSKLVVKPLCASAYVGAKDGGHYVTNIFDCGMGVDGNGRHPIAHTTLNTICVKCVKWEQQVETPNVSQLPAPFLTFKNVEFYQGDFNDLVQLPHDFVVNAANEKLAHGGGVALVINNFTKGLLQRLSDSHIRTNGALKVGTGVMLNCGNNNIYNVVGPRKGKHAPELLTKAYTSVFAQPGVPLLPLLSVGIFKVPIQESISALLACVGDRVCRCFCYSDDEREAIVAYVSSITQVEPTPIEPLKSSGSTEVSVPECEPFRVEGSIKFYHADPLSLLGLNADRIVTFTDPSLNFCDTLNAFDKHFDGALRVIVNEYLRKNPITPAGNCLTFKCNIGVTVTMVVLPETGSDGYSRNYQRAINKYCKLKGLLLVAVSTASVLRDIVHHPILGYITTPGVVDVVYAKDSVVVNVTKDQRSSYATVVASNKTLGEQLGPCAIEGKSVTETKPVVSNKVVSVLPDVDWDNHYGFKDAGVFHTLDHSSFAFDNNVVSGKRVLKTTDNNCWVNVTCLQLQFANAKFKSNGLQALWESYCVGDVATFCHWLYWITNVNKGEPSDAENALNVISKFLRVQGSIELETSTRFNEGCDDDCCTRRTIATPVVNASLLRMGIEDGVCKHGEVRITRVSSVKGTVIIANPGSPVIATPELYLDGVSYTVFTDNGIGAGHYTVFERATGLAFDGDSQRPADLSTSNVTSMVANVTTNVVFKEPSRKVEFDASKFLDTMNYASEKFFTFGDFLSRNILTLLIYLFSILSLCYKSFKKRDLKVLAGVPQRTGVILRKSIKYNTKALGFFFKIKFYWVKQFFKLCLFLYTIYALSFMVVRFTPLGKPLCDGYVEGYANSTFDKNDYCGNVLCKVCLYGYQELSDFEHTKVVWQHLKDPLIGNIMPFFYLAFLTIFGDFFARVVAFYFYLQYFNAAGAALGYQDSVWLLQAIPFNIFGDEIVVSFIVIRVLLFLKHVLFGCDKPSCVACSKSAKLTRVPVQTIFQGATKSFYVHANGGKRFCKKHNFFCVSCDSFGPGCTFINDVIAPEVGNVVKLNVQSTSPATIEIDKVEFSNGFYYLYSGSTFWKYNFDVTESKYSCKEALKNCNVATDFIVYNNTGSNCTQVKNACVYFSQLLCKPIKLVDSALLASLNVNFSASLHSAFVSVLSNSFSKDLSNCSTMTDCRTALGFDEVSDEDFNAAVSEAHRYDVLLTDISYNNFFTSYAKPEEKLPVHDIATCMRIGAKVANHNVLTKDNLAVVWLVKDFMSLSDESRKYLVRTTKVKGLTFLLTFNDRRMHTTIPTVNIANKKGAGLPTLFSKLYRFFWYFCVCVVILFFSISFYDFSTHVTSVSDYDFKYIEAGVLKDFQKPLSCVHNVFDNFQSWHDAKFGVVPVQSNKCPIVVGVSDEARTIPGVPSSVYLYGKTLVFAMNTIFGASGLCFDERGMAGKDACVFNSACMTLTGLGGSNVYCYKDGLVENSKLYSDLLPHSHYKMADGNSLVLPEIISRGFGFRTIKTLEMTYCRVGQCIDSQEGVCIGLDRFFVYNAGSDSDFVCGSGLFSLLFNLFGIFSKSIPVAVLSGQILFNCCVAFVAVAICFVFTKFKRMFGDMSCGVFMVGFCTIVNNISYIITQNSLGMLAYALIYFLSTRSVRYAWIWHLGFCISYCMLAPWWVLLLYLGSAAVEFMPNLFKLKVSTQLFDGDKFVGTFENAASGTFVLDMHSYEKLANSISNEKLKQYAATYNKYKYYTGAGNEADYRLACFAHLAKAMIDFGTSHQDQLYTPPTVSYNSTLQAGLRKMAQPSGVVERCIVRVSYGNMTLNGVWLGDVVICPRHVIASNTNVLIDYDKELSLVRLHNFSISYGNMFLGVVGVTMRNSVLHIKVTQSNINTPTYTYRTLRPGESFNILACYDGVAAGVYGVNMRTNFTIRGSFINGACGSPGYNVNGNTVEFCYMHQLELGSGCHVGCDFDGAMYGGHEDQPTLQIEGASNLITENVVAFLYGALINGCSWWLSASRTTVERFNEWAVHNGMTMVGNVDTYSILAAKTGVDVQRLLASIQVLHRNFGGNQILGYTSLTDEFTAAEVIKQMFGVNLQSSKFSRAFRNVFIVGTFLTLFWTELVAYTKFFWVNPGYVTPMFFCVAALSSLLMLFLKHKLLFLQMFLLPSVVITAAINLAWDFEVYAYLENQLDYHVSLMGVNAQGLLNIVLCTIVMLIHTFRFAKSSNNWFTYVSAILSAAYNYIYVDDPLNCAITLFASLTGHWFVGAITYKVAVVIVEYFPIIALTFDPAKGVILCYLALGYLVCMFYGILYWVNRFFKLNLGVYDFVVSPAEFKFMVANGLRAPRSTFDSLALSLKLIGVGGERCIKVSSVQSKLTDIKCTNVVLLGCLTSMNVGSNSAEWAYCVELHNKINLCNDPEQAQEMLLALLAFFLSKNSAFGLDDLLESYFSDNTMLQSVASTYVNMPSFIAYETARQSYEDAVANGSPPQLVKQLRHAMNIAKGDFDREAATQRKLDRMAEQAAAQMYKEARAVNRKSKVTSAMHSLLFGMLRRLDMSSIDVVLQLAKDGTVPLSVIPAVSATKLNIVVSDLNSYTRIQREGCVHYAGVIWSVLDVKDNDGKPVHVKEICAQNAESLAWPLFLNCERIVKLQNNEIIPGKLKQRPMKAEGEGFTADGKALYNIEGGRTFMYAFVSDKSDLKVVKWEFEGGCNTIELETPCKFLVESPNGPIVKYLYFVRNLNTLRRGAVLGFIGATVRLQAGKQTEQAVNSSLLTLCAFSVDPAKTYLDAVKSGHKPVSNCVKMLTNGSGNGMAITNGVEASSNQDSYGGASVCLYCRAHIEHPAMDGLCKLKGKYVQVPIGTPDPIRYVLENTVCKVCGCWQSNGCVCDRSSLQTSFDHGYLNEYGALVQLD</sequence>
<dbReference type="GO" id="GO:0019079">
    <property type="term" value="P:viral genome replication"/>
    <property type="evidence" value="ECO:0007669"/>
    <property type="project" value="InterPro"/>
</dbReference>
<evidence type="ECO:0000256" key="9">
    <source>
        <dbReference type="ARBA" id="ARBA00022670"/>
    </source>
</evidence>
<dbReference type="GO" id="GO:0016740">
    <property type="term" value="F:transferase activity"/>
    <property type="evidence" value="ECO:0007669"/>
    <property type="project" value="InterPro"/>
</dbReference>
<dbReference type="PROSITE" id="PS51943">
    <property type="entry name" value="COV_NSP3A_UBL"/>
    <property type="match status" value="1"/>
</dbReference>
<evidence type="ECO:0000256" key="28">
    <source>
        <dbReference type="ARBA" id="ARBA00023280"/>
    </source>
</evidence>
<dbReference type="Pfam" id="PF19213">
    <property type="entry name" value="CoV_NSP6"/>
    <property type="match status" value="1"/>
</dbReference>
<evidence type="ECO:0000256" key="4">
    <source>
        <dbReference type="ARBA" id="ARBA00008087"/>
    </source>
</evidence>
<keyword evidence="16" id="KW-0378">Hydrolase</keyword>
<evidence type="ECO:0000256" key="29">
    <source>
        <dbReference type="PROSITE-ProRule" id="PRU00444"/>
    </source>
</evidence>
<dbReference type="InterPro" id="IPR044371">
    <property type="entry name" value="Macro_X_NSP3-like"/>
</dbReference>
<keyword evidence="11 32" id="KW-0479">Metal-binding</keyword>
<dbReference type="PROSITE" id="PS51946">
    <property type="entry name" value="COV_NSP4C"/>
    <property type="match status" value="1"/>
</dbReference>
<dbReference type="CDD" id="cd21514">
    <property type="entry name" value="alphaCoV_Nsp2_HCoV-229E-like"/>
    <property type="match status" value="1"/>
</dbReference>
<feature type="transmembrane region" description="Helical" evidence="33">
    <location>
        <begin position="2837"/>
        <end position="2860"/>
    </location>
</feature>
<dbReference type="SUPFAM" id="SSF144246">
    <property type="entry name" value="Coronavirus NSP10-like"/>
    <property type="match status" value="1"/>
</dbReference>
<feature type="region of interest" description="CoV-Y" evidence="32">
    <location>
        <begin position="2244"/>
        <end position="2493"/>
    </location>
</feature>
<evidence type="ECO:0000256" key="2">
    <source>
        <dbReference type="ARBA" id="ARBA00004301"/>
    </source>
</evidence>
<keyword evidence="25 33" id="KW-0472">Membrane</keyword>
<feature type="transmembrane region" description="Helical" evidence="33">
    <location>
        <begin position="2506"/>
        <end position="2524"/>
    </location>
</feature>
<evidence type="ECO:0000256" key="24">
    <source>
        <dbReference type="ARBA" id="ARBA00023050"/>
    </source>
</evidence>
<dbReference type="EMBL" id="OQ297729">
    <property type="protein sequence ID" value="WCZ56004.1"/>
    <property type="molecule type" value="Genomic_RNA"/>
</dbReference>
<keyword evidence="19" id="KW-1043">Host membrane</keyword>
<feature type="domain" description="RdRp Nsp7 cofactor" evidence="40">
    <location>
        <begin position="3555"/>
        <end position="3637"/>
    </location>
</feature>
<keyword evidence="14 29" id="KW-0863">Zinc-finger</keyword>
<keyword evidence="24" id="KW-1072">Activation of host autophagy by virus</keyword>
<evidence type="ECO:0000256" key="23">
    <source>
        <dbReference type="ARBA" id="ARBA00022989"/>
    </source>
</evidence>
<dbReference type="PROSITE" id="PS51124">
    <property type="entry name" value="PEPTIDASE_C16"/>
    <property type="match status" value="2"/>
</dbReference>
<dbReference type="CDD" id="cd21897">
    <property type="entry name" value="alphaCoV_Nsp9"/>
    <property type="match status" value="1"/>
</dbReference>
<evidence type="ECO:0000259" key="38">
    <source>
        <dbReference type="PROSITE" id="PS51944"/>
    </source>
</evidence>
<evidence type="ECO:0000259" key="36">
    <source>
        <dbReference type="PROSITE" id="PS51442"/>
    </source>
</evidence>
<keyword evidence="8" id="KW-1130">Modulation of host ubiquitin pathway by virus</keyword>
<dbReference type="Pfam" id="PF19217">
    <property type="entry name" value="CoV_NSP4_N"/>
    <property type="match status" value="1"/>
</dbReference>
<dbReference type="CDD" id="cd21830">
    <property type="entry name" value="alphaCoV_Nsp8"/>
    <property type="match status" value="1"/>
</dbReference>
<dbReference type="PROSITE" id="PS51991">
    <property type="entry name" value="COV_NSP2_C"/>
    <property type="match status" value="1"/>
</dbReference>
<dbReference type="PROSITE" id="PS51950">
    <property type="entry name" value="COV_NSP8"/>
    <property type="match status" value="1"/>
</dbReference>
<feature type="transmembrane region" description="Helical" evidence="33">
    <location>
        <begin position="3288"/>
        <end position="3309"/>
    </location>
</feature>
<keyword evidence="26" id="KW-1015">Disulfide bond</keyword>
<proteinExistence type="inferred from homology"/>
<evidence type="ECO:0000256" key="3">
    <source>
        <dbReference type="ARBA" id="ARBA00004407"/>
    </source>
</evidence>
<evidence type="ECO:0000256" key="12">
    <source>
        <dbReference type="ARBA" id="ARBA00022737"/>
    </source>
</evidence>
<dbReference type="PROSITE" id="PS51949">
    <property type="entry name" value="COV_NSP7"/>
    <property type="match status" value="1"/>
</dbReference>
<dbReference type="PROSITE" id="PS51154">
    <property type="entry name" value="MACRO"/>
    <property type="match status" value="1"/>
</dbReference>
<organism evidence="50">
    <name type="scientific">Myotis bat alphacoronavirus</name>
    <dbReference type="NCBI Taxonomy" id="3027593"/>
    <lineage>
        <taxon>Viruses</taxon>
        <taxon>Riboviria</taxon>
        <taxon>Orthornavirae</taxon>
        <taxon>Pisuviricota</taxon>
        <taxon>Pisoniviricetes</taxon>
        <taxon>Nidovirales</taxon>
        <taxon>Cornidovirineae</taxon>
        <taxon>Coronaviridae</taxon>
        <taxon>Orthocoronavirinae</taxon>
        <taxon>Alphacoronavirus</taxon>
    </lineage>
</organism>
<keyword evidence="9" id="KW-0645">Protease</keyword>
<dbReference type="SUPFAM" id="SSF101816">
    <property type="entry name" value="Replicase NSP9"/>
    <property type="match status" value="1"/>
</dbReference>
<evidence type="ECO:0000256" key="8">
    <source>
        <dbReference type="ARBA" id="ARBA00022662"/>
    </source>
</evidence>
<dbReference type="InterPro" id="IPR018995">
    <property type="entry name" value="RNA_synth_NSP10_CoV"/>
</dbReference>
<dbReference type="InterPro" id="IPR009003">
    <property type="entry name" value="Peptidase_S1_PA"/>
</dbReference>
<dbReference type="SUPFAM" id="SSF52949">
    <property type="entry name" value="Macro domain-like"/>
    <property type="match status" value="1"/>
</dbReference>
<dbReference type="InterPro" id="IPR044385">
    <property type="entry name" value="NSP2_HCoV-229E-like"/>
</dbReference>
<dbReference type="Gene3D" id="1.10.8.1190">
    <property type="match status" value="2"/>
</dbReference>
<dbReference type="GO" id="GO:0044220">
    <property type="term" value="C:host cell perinuclear region of cytoplasm"/>
    <property type="evidence" value="ECO:0007669"/>
    <property type="project" value="UniProtKB-SubCell"/>
</dbReference>
<keyword evidence="7" id="KW-1090">Inhibition of host innate immune response by virus</keyword>
<evidence type="ECO:0000256" key="26">
    <source>
        <dbReference type="ARBA" id="ARBA00023157"/>
    </source>
</evidence>
<dbReference type="InterPro" id="IPR044369">
    <property type="entry name" value="NSP6_alphaCoV"/>
</dbReference>
<dbReference type="Pfam" id="PF08717">
    <property type="entry name" value="CoV_NSP8"/>
    <property type="match status" value="1"/>
</dbReference>
<reference evidence="50" key="1">
    <citation type="journal article" date="2023" name="Nat. Commun.">
        <title>Virus diversity, wildlife-domestic animal circulation and potential zoonotic viruses of small mammals, pangolins and zoo animals.</title>
        <authorList>
            <person name="Cui X."/>
            <person name="Fan K."/>
            <person name="Liang X."/>
            <person name="Gong W."/>
            <person name="Chen W."/>
            <person name="He B."/>
            <person name="Chen X."/>
            <person name="Wang H."/>
            <person name="Wang X."/>
            <person name="Zhang P."/>
            <person name="Lu X."/>
            <person name="Chen R."/>
            <person name="Lin K."/>
            <person name="Liu J."/>
            <person name="Zhai J."/>
            <person name="Liu D.X."/>
            <person name="Shan F."/>
            <person name="Li Y."/>
            <person name="Chen R.A."/>
            <person name="Meng H."/>
            <person name="Li X."/>
            <person name="Mi S."/>
            <person name="Jiang J."/>
            <person name="Zhou N."/>
            <person name="Chen Z."/>
            <person name="Zou J.-J."/>
            <person name="Ge D."/>
            <person name="Yang Q."/>
            <person name="He K."/>
            <person name="Chen T."/>
            <person name="Wu Y.-J."/>
            <person name="Lu H."/>
            <person name="Irwin D.M."/>
            <person name="Shen X."/>
            <person name="Hu Y."/>
            <person name="Lu X."/>
            <person name="Ding C."/>
            <person name="Guan Y."/>
            <person name="Tu C."/>
            <person name="Shen Y."/>
        </authorList>
    </citation>
    <scope>NUCLEOTIDE SEQUENCE</scope>
    <source>
        <strain evidence="50">GZ/L172.18/2022</strain>
    </source>
</reference>
<feature type="domain" description="CoV Nsp2 C-terminal" evidence="47">
    <location>
        <begin position="779"/>
        <end position="896"/>
    </location>
</feature>
<dbReference type="CDD" id="cd21901">
    <property type="entry name" value="alpha_betaCoV_Nsp10"/>
    <property type="match status" value="1"/>
</dbReference>
<dbReference type="GO" id="GO:0033644">
    <property type="term" value="C:host cell membrane"/>
    <property type="evidence" value="ECO:0007669"/>
    <property type="project" value="UniProtKB-SubCell"/>
</dbReference>
<dbReference type="Gene3D" id="3.40.220.10">
    <property type="entry name" value="Leucine Aminopeptidase, subunit E, domain 1"/>
    <property type="match status" value="1"/>
</dbReference>
<dbReference type="GO" id="GO:0004197">
    <property type="term" value="F:cysteine-type endopeptidase activity"/>
    <property type="evidence" value="ECO:0007669"/>
    <property type="project" value="InterPro"/>
</dbReference>
<dbReference type="Pfam" id="PF05409">
    <property type="entry name" value="Peptidase_C30"/>
    <property type="match status" value="1"/>
</dbReference>
<evidence type="ECO:0000256" key="31">
    <source>
        <dbReference type="PROSITE-ProRule" id="PRU01296"/>
    </source>
</evidence>
<dbReference type="Gene3D" id="1.10.150.420">
    <property type="entry name" value="Coronavirus nonstructural protein 4 C-terminus"/>
    <property type="match status" value="1"/>
</dbReference>
<dbReference type="GO" id="GO:0006508">
    <property type="term" value="P:proteolysis"/>
    <property type="evidence" value="ECO:0007669"/>
    <property type="project" value="UniProtKB-KW"/>
</dbReference>
<feature type="region of interest" description="Y4" evidence="32">
    <location>
        <begin position="2392"/>
        <end position="2493"/>
    </location>
</feature>
<feature type="transmembrane region" description="Helical" evidence="33">
    <location>
        <begin position="3379"/>
        <end position="3397"/>
    </location>
</feature>
<name>A0AAT9T7D8_9ALPC</name>
<comment type="subcellular location">
    <subcellularLocation>
        <location evidence="3">Host cytoplasm</location>
        <location evidence="3">Host perinuclear region</location>
    </subcellularLocation>
    <subcellularLocation>
        <location evidence="2">Host membrane</location>
        <topology evidence="2">Multi-pass membrane protein</topology>
    </subcellularLocation>
</comment>
<evidence type="ECO:0000256" key="30">
    <source>
        <dbReference type="PROSITE-ProRule" id="PRU01294"/>
    </source>
</evidence>
<keyword evidence="27" id="KW-1035">Host cytoplasm</keyword>
<comment type="caution">
    <text evidence="32">Lacks conserved residue(s) required for the propagation of feature annotation.</text>
</comment>
<dbReference type="GO" id="GO:0008242">
    <property type="term" value="F:omega peptidase activity"/>
    <property type="evidence" value="ECO:0007669"/>
    <property type="project" value="InterPro"/>
</dbReference>
<evidence type="ECO:0000259" key="45">
    <source>
        <dbReference type="PROSITE" id="PS51989"/>
    </source>
</evidence>
<keyword evidence="28" id="KW-0899">Viral immunoevasion</keyword>
<evidence type="ECO:0000259" key="48">
    <source>
        <dbReference type="PROSITE" id="PS51992"/>
    </source>
</evidence>
<evidence type="ECO:0000256" key="32">
    <source>
        <dbReference type="PROSITE-ProRule" id="PRU01336"/>
    </source>
</evidence>
<feature type="domain" description="Ubiquitin-like" evidence="37">
    <location>
        <begin position="897"/>
        <end position="992"/>
    </location>
</feature>
<dbReference type="CDD" id="cd21557">
    <property type="entry name" value="Macro_X_Nsp3-like"/>
    <property type="match status" value="1"/>
</dbReference>
<dbReference type="SUPFAM" id="SSF143076">
    <property type="entry name" value="Coronavirus NSP8-like"/>
    <property type="match status" value="1"/>
</dbReference>
<feature type="domain" description="Nsp4C" evidence="39">
    <location>
        <begin position="2880"/>
        <end position="2975"/>
    </location>
</feature>
<keyword evidence="17" id="KW-0788">Thiol protease</keyword>
<keyword evidence="20" id="KW-1127">Modulation of host ubiquitin pathway by viral deubiquitinase</keyword>
<feature type="transmembrane region" description="Helical" evidence="33">
    <location>
        <begin position="2795"/>
        <end position="2825"/>
    </location>
</feature>
<keyword evidence="10 33" id="KW-0812">Transmembrane</keyword>
<keyword evidence="23 33" id="KW-1133">Transmembrane helix</keyword>
<dbReference type="InterPro" id="IPR044357">
    <property type="entry name" value="NSP3_Ubl1_dom_CoV"/>
</dbReference>
<dbReference type="GO" id="GO:0003723">
    <property type="term" value="F:RNA binding"/>
    <property type="evidence" value="ECO:0007669"/>
    <property type="project" value="UniProtKB-KW"/>
</dbReference>
<evidence type="ECO:0000259" key="44">
    <source>
        <dbReference type="PROSITE" id="PS51962"/>
    </source>
</evidence>
<dbReference type="InterPro" id="IPR043178">
    <property type="entry name" value="PLpro_thumb_sf_CoV"/>
</dbReference>
<dbReference type="SMART" id="SM00506">
    <property type="entry name" value="A1pp"/>
    <property type="match status" value="1"/>
</dbReference>
<dbReference type="InterPro" id="IPR043611">
    <property type="entry name" value="CoV_NSP3_C"/>
</dbReference>
<evidence type="ECO:0000256" key="14">
    <source>
        <dbReference type="ARBA" id="ARBA00022771"/>
    </source>
</evidence>
<dbReference type="GO" id="GO:0039548">
    <property type="term" value="P:symbiont-mediated suppression of host cytoplasmic pattern recognition receptor signaling pathway via inhibition of IRF3 activity"/>
    <property type="evidence" value="ECO:0007669"/>
    <property type="project" value="UniProtKB-KW"/>
</dbReference>
<dbReference type="GO" id="GO:0019082">
    <property type="term" value="P:viral protein processing"/>
    <property type="evidence" value="ECO:0007669"/>
    <property type="project" value="InterPro"/>
</dbReference>
<dbReference type="Pfam" id="PF09401">
    <property type="entry name" value="CoV_NSP10"/>
    <property type="match status" value="1"/>
</dbReference>
<comment type="catalytic activity">
    <reaction evidence="1">
        <text>Thiol-dependent hydrolysis of ester, thioester, amide, peptide and isopeptide bonds formed by the C-terminal Gly of ubiquitin (a 76-residue protein attached to proteins as an intracellular targeting signal).</text>
        <dbReference type="EC" id="3.4.19.12"/>
    </reaction>
</comment>
<dbReference type="PROSITE" id="PS51990">
    <property type="entry name" value="COV_NSP2_M"/>
    <property type="match status" value="1"/>
</dbReference>
<feature type="domain" description="Ubiquitin-like" evidence="38">
    <location>
        <begin position="1603"/>
        <end position="1658"/>
    </location>
</feature>
<dbReference type="CDD" id="cd21731">
    <property type="entry name" value="alphaCoV_PLPro"/>
    <property type="match status" value="1"/>
</dbReference>
<dbReference type="InterPro" id="IPR036499">
    <property type="entry name" value="NSP9_sf_CoV"/>
</dbReference>
<dbReference type="Gene3D" id="3.30.70.3540">
    <property type="entry name" value="Nsp8 replicase, head domain"/>
    <property type="match status" value="1"/>
</dbReference>
<dbReference type="InterPro" id="IPR002589">
    <property type="entry name" value="Macro_dom"/>
</dbReference>
<evidence type="ECO:0000259" key="42">
    <source>
        <dbReference type="PROSITE" id="PS51951"/>
    </source>
</evidence>
<feature type="transmembrane region" description="Helical" evidence="33">
    <location>
        <begin position="1936"/>
        <end position="1956"/>
    </location>
</feature>
<dbReference type="InterPro" id="IPR038123">
    <property type="entry name" value="NSP4_C_sf_CoV"/>
</dbReference>
<feature type="transmembrane region" description="Helical" evidence="33">
    <location>
        <begin position="3445"/>
        <end position="3468"/>
    </location>
</feature>
<dbReference type="InterPro" id="IPR043613">
    <property type="entry name" value="CoV_NSP2_C"/>
</dbReference>
<keyword evidence="15" id="KW-0833">Ubl conjugation pathway</keyword>
<dbReference type="Pfam" id="PF19218">
    <property type="entry name" value="CoV_NSP3_C"/>
    <property type="match status" value="1"/>
</dbReference>
<evidence type="ECO:0000256" key="20">
    <source>
        <dbReference type="ARBA" id="ARBA00022876"/>
    </source>
</evidence>
<feature type="transmembrane region" description="Helical" evidence="33">
    <location>
        <begin position="2003"/>
        <end position="2021"/>
    </location>
</feature>
<evidence type="ECO:0000256" key="1">
    <source>
        <dbReference type="ARBA" id="ARBA00000707"/>
    </source>
</evidence>
<dbReference type="InterPro" id="IPR043504">
    <property type="entry name" value="Peptidase_S1_PA_chymotrypsin"/>
</dbReference>
<feature type="transmembrane region" description="Helical" evidence="33">
    <location>
        <begin position="3475"/>
        <end position="3495"/>
    </location>
</feature>
<dbReference type="CDD" id="cd21826">
    <property type="entry name" value="alphaCoV_Nsp7"/>
    <property type="match status" value="1"/>
</dbReference>
<dbReference type="Pfam" id="PF16348">
    <property type="entry name" value="CoV_NSP4_C"/>
    <property type="match status" value="1"/>
</dbReference>
<dbReference type="PROSITE" id="PS51992">
    <property type="entry name" value="COV_NSP3_Y"/>
    <property type="match status" value="1"/>
</dbReference>
<evidence type="ECO:0000259" key="34">
    <source>
        <dbReference type="PROSITE" id="PS51124"/>
    </source>
</evidence>
<dbReference type="InterPro" id="IPR014822">
    <property type="entry name" value="NSP9_CoV"/>
</dbReference>
<dbReference type="InterPro" id="IPR043615">
    <property type="entry name" value="NSP2_N_CoV"/>
</dbReference>
<dbReference type="CDD" id="cd21665">
    <property type="entry name" value="alphaCoV_Nsp5_Mpro"/>
    <property type="match status" value="1"/>
</dbReference>
<dbReference type="CDD" id="cd21473">
    <property type="entry name" value="cv_Nsp4_TM"/>
    <property type="match status" value="1"/>
</dbReference>
<evidence type="ECO:0000256" key="6">
    <source>
        <dbReference type="ARBA" id="ARBA00022581"/>
    </source>
</evidence>
<feature type="domain" description="RdRp Nsp8 cofactor" evidence="41">
    <location>
        <begin position="3638"/>
        <end position="3832"/>
    </location>
</feature>
<evidence type="ECO:0000259" key="43">
    <source>
        <dbReference type="PROSITE" id="PS51952"/>
    </source>
</evidence>
<dbReference type="Pfam" id="PF01661">
    <property type="entry name" value="Macro"/>
    <property type="match status" value="1"/>
</dbReference>
<evidence type="ECO:0000256" key="5">
    <source>
        <dbReference type="ARBA" id="ARBA00022482"/>
    </source>
</evidence>
<feature type="transmembrane region" description="Helical" evidence="33">
    <location>
        <begin position="3339"/>
        <end position="3359"/>
    </location>
</feature>